<feature type="transmembrane region" description="Helical" evidence="7">
    <location>
        <begin position="402"/>
        <end position="419"/>
    </location>
</feature>
<dbReference type="Gene3D" id="1.20.1720.10">
    <property type="entry name" value="Multidrug resistance protein D"/>
    <property type="match status" value="1"/>
</dbReference>
<dbReference type="GO" id="GO:0005886">
    <property type="term" value="C:plasma membrane"/>
    <property type="evidence" value="ECO:0007669"/>
    <property type="project" value="UniProtKB-SubCell"/>
</dbReference>
<dbReference type="InterPro" id="IPR004638">
    <property type="entry name" value="EmrB-like"/>
</dbReference>
<dbReference type="GeneID" id="57488438"/>
<keyword evidence="4 7" id="KW-0812">Transmembrane</keyword>
<name>A0A2A5J8N7_RHOSG</name>
<evidence type="ECO:0000313" key="10">
    <source>
        <dbReference type="Proteomes" id="UP000230886"/>
    </source>
</evidence>
<feature type="transmembrane region" description="Helical" evidence="7">
    <location>
        <begin position="231"/>
        <end position="247"/>
    </location>
</feature>
<evidence type="ECO:0000256" key="6">
    <source>
        <dbReference type="ARBA" id="ARBA00023136"/>
    </source>
</evidence>
<dbReference type="AlphaFoldDB" id="A0A2A5J8N7"/>
<evidence type="ECO:0000256" key="3">
    <source>
        <dbReference type="ARBA" id="ARBA00022475"/>
    </source>
</evidence>
<evidence type="ECO:0000256" key="5">
    <source>
        <dbReference type="ARBA" id="ARBA00022989"/>
    </source>
</evidence>
<keyword evidence="6 7" id="KW-0472">Membrane</keyword>
<dbReference type="InterPro" id="IPR011701">
    <property type="entry name" value="MFS"/>
</dbReference>
<evidence type="ECO:0000256" key="2">
    <source>
        <dbReference type="ARBA" id="ARBA00022448"/>
    </source>
</evidence>
<dbReference type="CDD" id="cd17321">
    <property type="entry name" value="MFS_MMR_MDR_like"/>
    <property type="match status" value="1"/>
</dbReference>
<sequence>MELHSQPVRTGPLLAILSGAPFVASLDLFVVNVAFGDIAKSYPGHSLGEFSWILNSYAIVYAALLIPLGRWADRIGHKRAFIAGLALFTLASAACAFSPSLWALVAFRIVQAVGAAALTPASLGLLISALPAAKRQSGVRIWAAAGAAAAAFGPVVGGILVEASWRWVFLINVPVGIVLLYFAVRLVPDTTHKDSDAGIDFVGAALLTVGIGSLALALVQGPDWGWTDNRVLIAFAVAVATLLSFWWSNSRHRTPLIAPDLLKIRSFAWSNVTAILFSAAFAAGLLSNILWLQEVWGYSALRTGFAVSPGPLLVPLFAIAGGSLSRKYSAGRVAALGSLLWAVGTVLVLVSVDSTPNYATGLLPGWIIAGIGVGLALPTILSQATADLAPARSATGSAIVSMSRQIGTVLGVSVLIAVLGSSVDPDTFRQAWWVIFAVALVSALASLGMTPATTPTPVVPAESAIPERNLS</sequence>
<dbReference type="NCBIfam" id="TIGR00711">
    <property type="entry name" value="efflux_EmrB"/>
    <property type="match status" value="1"/>
</dbReference>
<comment type="subcellular location">
    <subcellularLocation>
        <location evidence="1">Cell membrane</location>
        <topology evidence="1">Multi-pass membrane protein</topology>
    </subcellularLocation>
</comment>
<feature type="transmembrane region" description="Helical" evidence="7">
    <location>
        <begin position="358"/>
        <end position="381"/>
    </location>
</feature>
<feature type="transmembrane region" description="Helical" evidence="7">
    <location>
        <begin position="50"/>
        <end position="68"/>
    </location>
</feature>
<dbReference type="SUPFAM" id="SSF103473">
    <property type="entry name" value="MFS general substrate transporter"/>
    <property type="match status" value="1"/>
</dbReference>
<dbReference type="EMBL" id="NOVD01000014">
    <property type="protein sequence ID" value="PCK25722.1"/>
    <property type="molecule type" value="Genomic_DNA"/>
</dbReference>
<feature type="transmembrane region" description="Helical" evidence="7">
    <location>
        <begin position="12"/>
        <end position="35"/>
    </location>
</feature>
<protein>
    <submittedName>
        <fullName evidence="9">MFS transporter</fullName>
    </submittedName>
</protein>
<dbReference type="PANTHER" id="PTHR42718:SF48">
    <property type="entry name" value="CONSERVED TWO-DOMAIN MEMBRANE PROTEIN-RELATED"/>
    <property type="match status" value="1"/>
</dbReference>
<keyword evidence="2" id="KW-0813">Transport</keyword>
<feature type="transmembrane region" description="Helical" evidence="7">
    <location>
        <begin position="303"/>
        <end position="321"/>
    </location>
</feature>
<evidence type="ECO:0000259" key="8">
    <source>
        <dbReference type="PROSITE" id="PS50850"/>
    </source>
</evidence>
<feature type="transmembrane region" description="Helical" evidence="7">
    <location>
        <begin position="141"/>
        <end position="161"/>
    </location>
</feature>
<gene>
    <name evidence="9" type="ORF">CHR55_19580</name>
</gene>
<evidence type="ECO:0000313" key="9">
    <source>
        <dbReference type="EMBL" id="PCK25722.1"/>
    </source>
</evidence>
<feature type="transmembrane region" description="Helical" evidence="7">
    <location>
        <begin position="333"/>
        <end position="352"/>
    </location>
</feature>
<dbReference type="Pfam" id="PF07690">
    <property type="entry name" value="MFS_1"/>
    <property type="match status" value="1"/>
</dbReference>
<feature type="domain" description="Major facilitator superfamily (MFS) profile" evidence="8">
    <location>
        <begin position="13"/>
        <end position="454"/>
    </location>
</feature>
<dbReference type="PROSITE" id="PS50850">
    <property type="entry name" value="MFS"/>
    <property type="match status" value="1"/>
</dbReference>
<feature type="transmembrane region" description="Helical" evidence="7">
    <location>
        <begin position="199"/>
        <end position="219"/>
    </location>
</feature>
<reference evidence="9 10" key="1">
    <citation type="submission" date="2017-07" db="EMBL/GenBank/DDBJ databases">
        <title>Draft sequence of Rhodococcus enclensis 23b-28.</title>
        <authorList>
            <person name="Besaury L."/>
            <person name="Sancelme M."/>
            <person name="Amato P."/>
            <person name="Lallement A."/>
            <person name="Delort A.-M."/>
        </authorList>
    </citation>
    <scope>NUCLEOTIDE SEQUENCE [LARGE SCALE GENOMIC DNA]</scope>
    <source>
        <strain evidence="9 10">23b-28</strain>
    </source>
</reference>
<dbReference type="GO" id="GO:0022857">
    <property type="term" value="F:transmembrane transporter activity"/>
    <property type="evidence" value="ECO:0007669"/>
    <property type="project" value="InterPro"/>
</dbReference>
<feature type="transmembrane region" description="Helical" evidence="7">
    <location>
        <begin position="167"/>
        <end position="187"/>
    </location>
</feature>
<comment type="caution">
    <text evidence="9">The sequence shown here is derived from an EMBL/GenBank/DDBJ whole genome shotgun (WGS) entry which is preliminary data.</text>
</comment>
<evidence type="ECO:0000256" key="1">
    <source>
        <dbReference type="ARBA" id="ARBA00004651"/>
    </source>
</evidence>
<keyword evidence="5 7" id="KW-1133">Transmembrane helix</keyword>
<proteinExistence type="predicted"/>
<accession>A0A2A5J8N7</accession>
<dbReference type="InterPro" id="IPR020846">
    <property type="entry name" value="MFS_dom"/>
</dbReference>
<organism evidence="9 10">
    <name type="scientific">Rhodococcus qingshengii</name>
    <dbReference type="NCBI Taxonomy" id="334542"/>
    <lineage>
        <taxon>Bacteria</taxon>
        <taxon>Bacillati</taxon>
        <taxon>Actinomycetota</taxon>
        <taxon>Actinomycetes</taxon>
        <taxon>Mycobacteriales</taxon>
        <taxon>Nocardiaceae</taxon>
        <taxon>Rhodococcus</taxon>
        <taxon>Rhodococcus erythropolis group</taxon>
    </lineage>
</organism>
<dbReference type="PANTHER" id="PTHR42718">
    <property type="entry name" value="MAJOR FACILITATOR SUPERFAMILY MULTIDRUG TRANSPORTER MFSC"/>
    <property type="match status" value="1"/>
</dbReference>
<dbReference type="RefSeq" id="WP_029254758.1">
    <property type="nucleotide sequence ID" value="NZ_NOVD01000014.1"/>
</dbReference>
<feature type="transmembrane region" description="Helical" evidence="7">
    <location>
        <begin position="431"/>
        <end position="449"/>
    </location>
</feature>
<feature type="transmembrane region" description="Helical" evidence="7">
    <location>
        <begin position="268"/>
        <end position="291"/>
    </location>
</feature>
<dbReference type="InterPro" id="IPR036259">
    <property type="entry name" value="MFS_trans_sf"/>
</dbReference>
<evidence type="ECO:0000256" key="7">
    <source>
        <dbReference type="SAM" id="Phobius"/>
    </source>
</evidence>
<feature type="transmembrane region" description="Helical" evidence="7">
    <location>
        <begin position="80"/>
        <end position="103"/>
    </location>
</feature>
<feature type="transmembrane region" description="Helical" evidence="7">
    <location>
        <begin position="109"/>
        <end position="129"/>
    </location>
</feature>
<dbReference type="Proteomes" id="UP000230886">
    <property type="component" value="Unassembled WGS sequence"/>
</dbReference>
<evidence type="ECO:0000256" key="4">
    <source>
        <dbReference type="ARBA" id="ARBA00022692"/>
    </source>
</evidence>
<keyword evidence="3" id="KW-1003">Cell membrane</keyword>
<dbReference type="Gene3D" id="1.20.1250.20">
    <property type="entry name" value="MFS general substrate transporter like domains"/>
    <property type="match status" value="1"/>
</dbReference>